<dbReference type="Gene3D" id="3.40.50.360">
    <property type="match status" value="1"/>
</dbReference>
<dbReference type="InterPro" id="IPR029039">
    <property type="entry name" value="Flavoprotein-like_sf"/>
</dbReference>
<dbReference type="InterPro" id="IPR051796">
    <property type="entry name" value="ISF_SsuE-like"/>
</dbReference>
<accession>A0A7Y0EM16</accession>
<keyword evidence="1" id="KW-0285">Flavoprotein</keyword>
<name>A0A7Y0EM16_9CLOT</name>
<sequence length="57" mass="6471">MKVLGINGSSRKDGNTALIMKIVFEELEKEGIETEMVQFSRKLNHVKVALPVKEKKK</sequence>
<keyword evidence="5" id="KW-1185">Reference proteome</keyword>
<evidence type="ECO:0000313" key="5">
    <source>
        <dbReference type="Proteomes" id="UP000537131"/>
    </source>
</evidence>
<feature type="domain" description="NADPH-dependent FMN reductase-like" evidence="3">
    <location>
        <begin position="1"/>
        <end position="44"/>
    </location>
</feature>
<reference evidence="4 5" key="1">
    <citation type="submission" date="2020-04" db="EMBL/GenBank/DDBJ databases">
        <authorList>
            <person name="Doyle D.A."/>
        </authorList>
    </citation>
    <scope>NUCLEOTIDE SEQUENCE [LARGE SCALE GENOMIC DNA]</scope>
    <source>
        <strain evidence="4 5">P21</strain>
    </source>
</reference>
<dbReference type="PANTHER" id="PTHR43278:SF4">
    <property type="entry name" value="NAD(P)H-DEPENDENT FMN-CONTAINING OXIDOREDUCTASE YWQN-RELATED"/>
    <property type="match status" value="1"/>
</dbReference>
<dbReference type="Proteomes" id="UP000537131">
    <property type="component" value="Unassembled WGS sequence"/>
</dbReference>
<evidence type="ECO:0000256" key="2">
    <source>
        <dbReference type="ARBA" id="ARBA00022643"/>
    </source>
</evidence>
<organism evidence="4 5">
    <name type="scientific">Clostridium muellerianum</name>
    <dbReference type="NCBI Taxonomy" id="2716538"/>
    <lineage>
        <taxon>Bacteria</taxon>
        <taxon>Bacillati</taxon>
        <taxon>Bacillota</taxon>
        <taxon>Clostridia</taxon>
        <taxon>Eubacteriales</taxon>
        <taxon>Clostridiaceae</taxon>
        <taxon>Clostridium</taxon>
    </lineage>
</organism>
<gene>
    <name evidence="4" type="ORF">HBE96_25325</name>
</gene>
<evidence type="ECO:0000259" key="3">
    <source>
        <dbReference type="Pfam" id="PF03358"/>
    </source>
</evidence>
<dbReference type="SUPFAM" id="SSF52218">
    <property type="entry name" value="Flavoproteins"/>
    <property type="match status" value="1"/>
</dbReference>
<reference evidence="4 5" key="2">
    <citation type="submission" date="2020-06" db="EMBL/GenBank/DDBJ databases">
        <title>Complete Genome Sequence of Clostridium muelleri sp. nov. P21T, an Acid-Alcohol Producing Acetogen Isolated from Old Hay.</title>
        <authorList>
            <person name="Duncan K.E."/>
            <person name="Tanner R.S."/>
        </authorList>
    </citation>
    <scope>NUCLEOTIDE SEQUENCE [LARGE SCALE GENOMIC DNA]</scope>
    <source>
        <strain evidence="4 5">P21</strain>
    </source>
</reference>
<evidence type="ECO:0000313" key="4">
    <source>
        <dbReference type="EMBL" id="NMM65902.1"/>
    </source>
</evidence>
<keyword evidence="2" id="KW-0288">FMN</keyword>
<dbReference type="Pfam" id="PF03358">
    <property type="entry name" value="FMN_red"/>
    <property type="match status" value="1"/>
</dbReference>
<dbReference type="InterPro" id="IPR005025">
    <property type="entry name" value="FMN_Rdtase-like_dom"/>
</dbReference>
<dbReference type="PANTHER" id="PTHR43278">
    <property type="entry name" value="NAD(P)H-DEPENDENT FMN-CONTAINING OXIDOREDUCTASE YWQN-RELATED"/>
    <property type="match status" value="1"/>
</dbReference>
<dbReference type="EMBL" id="JABBNI010000067">
    <property type="protein sequence ID" value="NMM65902.1"/>
    <property type="molecule type" value="Genomic_DNA"/>
</dbReference>
<comment type="caution">
    <text evidence="4">The sequence shown here is derived from an EMBL/GenBank/DDBJ whole genome shotgun (WGS) entry which is preliminary data.</text>
</comment>
<evidence type="ECO:0000256" key="1">
    <source>
        <dbReference type="ARBA" id="ARBA00022630"/>
    </source>
</evidence>
<dbReference type="AlphaFoldDB" id="A0A7Y0EM16"/>
<dbReference type="RefSeq" id="WP_169300487.1">
    <property type="nucleotide sequence ID" value="NZ_JABBNI010000067.1"/>
</dbReference>
<proteinExistence type="predicted"/>
<dbReference type="GO" id="GO:0016491">
    <property type="term" value="F:oxidoreductase activity"/>
    <property type="evidence" value="ECO:0007669"/>
    <property type="project" value="InterPro"/>
</dbReference>
<protein>
    <submittedName>
        <fullName evidence="4">Flavodoxin family protein</fullName>
    </submittedName>
</protein>